<evidence type="ECO:0000313" key="2">
    <source>
        <dbReference type="EMBL" id="MDR6532121.1"/>
    </source>
</evidence>
<sequence>MAQPEDRTIPSDLAPEGETAALYDADDNLNIDAGAEPRDGQLDGQHGTKTRQARKNEISNRPV</sequence>
<dbReference type="Proteomes" id="UP001262754">
    <property type="component" value="Unassembled WGS sequence"/>
</dbReference>
<feature type="region of interest" description="Disordered" evidence="1">
    <location>
        <begin position="25"/>
        <end position="63"/>
    </location>
</feature>
<accession>A0ABU1N1Y4</accession>
<evidence type="ECO:0000256" key="1">
    <source>
        <dbReference type="SAM" id="MobiDB-lite"/>
    </source>
</evidence>
<dbReference type="RefSeq" id="WP_310032515.1">
    <property type="nucleotide sequence ID" value="NZ_JAVDRL010000008.1"/>
</dbReference>
<dbReference type="EMBL" id="JAVDRL010000008">
    <property type="protein sequence ID" value="MDR6532121.1"/>
    <property type="molecule type" value="Genomic_DNA"/>
</dbReference>
<keyword evidence="3" id="KW-1185">Reference proteome</keyword>
<reference evidence="2 3" key="1">
    <citation type="submission" date="2023-07" db="EMBL/GenBank/DDBJ databases">
        <title>Sorghum-associated microbial communities from plants grown in Nebraska, USA.</title>
        <authorList>
            <person name="Schachtman D."/>
        </authorList>
    </citation>
    <scope>NUCLEOTIDE SEQUENCE [LARGE SCALE GENOMIC DNA]</scope>
    <source>
        <strain evidence="2 3">DS2154</strain>
    </source>
</reference>
<comment type="caution">
    <text evidence="2">The sequence shown here is derived from an EMBL/GenBank/DDBJ whole genome shotgun (WGS) entry which is preliminary data.</text>
</comment>
<name>A0ABU1N1Y4_9CAUL</name>
<protein>
    <submittedName>
        <fullName evidence="2">Uncharacterized protein</fullName>
    </submittedName>
</protein>
<evidence type="ECO:0000313" key="3">
    <source>
        <dbReference type="Proteomes" id="UP001262754"/>
    </source>
</evidence>
<gene>
    <name evidence="2" type="ORF">J2800_002877</name>
</gene>
<proteinExistence type="predicted"/>
<feature type="compositionally biased region" description="Basic and acidic residues" evidence="1">
    <location>
        <begin position="54"/>
        <end position="63"/>
    </location>
</feature>
<organism evidence="2 3">
    <name type="scientific">Caulobacter rhizosphaerae</name>
    <dbReference type="NCBI Taxonomy" id="2010972"/>
    <lineage>
        <taxon>Bacteria</taxon>
        <taxon>Pseudomonadati</taxon>
        <taxon>Pseudomonadota</taxon>
        <taxon>Alphaproteobacteria</taxon>
        <taxon>Caulobacterales</taxon>
        <taxon>Caulobacteraceae</taxon>
        <taxon>Caulobacter</taxon>
    </lineage>
</organism>